<dbReference type="Proteomes" id="UP000694700">
    <property type="component" value="Unplaced"/>
</dbReference>
<name>A0A8C1VWZ5_CYPCA</name>
<dbReference type="GO" id="GO:0005758">
    <property type="term" value="C:mitochondrial intermembrane space"/>
    <property type="evidence" value="ECO:0007669"/>
    <property type="project" value="TreeGrafter"/>
</dbReference>
<dbReference type="PANTHER" id="PTHR47106:SF1">
    <property type="entry name" value="COILED-COIL-HELIX-COILED-COIL-HELIX DOMAIN-CONTAINING PROTEIN 5"/>
    <property type="match status" value="1"/>
</dbReference>
<dbReference type="PANTHER" id="PTHR47106">
    <property type="entry name" value="COILED-COIL-HELIX-COILED-COIL-HELIX DOMAIN-CONTAINING PROTEIN 5"/>
    <property type="match status" value="1"/>
</dbReference>
<sequence>MAITAKYCQQELGEYGACVVSYPASWQEKCPDLKLRVAQCTSSQYVHIACFKTKCIYILLAMKSCIQCLSAVCWRSVSPHTFLTCVETVDLSGIGKH</sequence>
<accession>A0A8C1VWZ5</accession>
<protein>
    <submittedName>
        <fullName evidence="1">Uncharacterized protein</fullName>
    </submittedName>
</protein>
<dbReference type="InterPro" id="IPR052848">
    <property type="entry name" value="CHCH_domain-containing_protein"/>
</dbReference>
<organism evidence="1 2">
    <name type="scientific">Cyprinus carpio</name>
    <name type="common">Common carp</name>
    <dbReference type="NCBI Taxonomy" id="7962"/>
    <lineage>
        <taxon>Eukaryota</taxon>
        <taxon>Metazoa</taxon>
        <taxon>Chordata</taxon>
        <taxon>Craniata</taxon>
        <taxon>Vertebrata</taxon>
        <taxon>Euteleostomi</taxon>
        <taxon>Actinopterygii</taxon>
        <taxon>Neopterygii</taxon>
        <taxon>Teleostei</taxon>
        <taxon>Ostariophysi</taxon>
        <taxon>Cypriniformes</taxon>
        <taxon>Cyprinidae</taxon>
        <taxon>Cyprininae</taxon>
        <taxon>Cyprinus</taxon>
    </lineage>
</organism>
<evidence type="ECO:0000313" key="2">
    <source>
        <dbReference type="Proteomes" id="UP000694700"/>
    </source>
</evidence>
<dbReference type="Gene3D" id="1.10.287.2900">
    <property type="match status" value="1"/>
</dbReference>
<evidence type="ECO:0000313" key="1">
    <source>
        <dbReference type="Ensembl" id="ENSCCRP00015057321.1"/>
    </source>
</evidence>
<dbReference type="Ensembl" id="ENSCCRT00015059216.1">
    <property type="protein sequence ID" value="ENSCCRP00015057321.1"/>
    <property type="gene ID" value="ENSCCRG00015023558.1"/>
</dbReference>
<reference evidence="1" key="1">
    <citation type="submission" date="2025-08" db="UniProtKB">
        <authorList>
            <consortium name="Ensembl"/>
        </authorList>
    </citation>
    <scope>IDENTIFICATION</scope>
</reference>
<dbReference type="GO" id="GO:0045333">
    <property type="term" value="P:cellular respiration"/>
    <property type="evidence" value="ECO:0007669"/>
    <property type="project" value="TreeGrafter"/>
</dbReference>
<dbReference type="InterPro" id="IPR031731">
    <property type="entry name" value="CX9C"/>
</dbReference>
<proteinExistence type="predicted"/>
<dbReference type="AlphaFoldDB" id="A0A8C1VWZ5"/>
<dbReference type="Pfam" id="PF16860">
    <property type="entry name" value="CX9C"/>
    <property type="match status" value="1"/>
</dbReference>